<name>A0A133S666_9FIRM</name>
<keyword evidence="1" id="KW-0862">Zinc</keyword>
<dbReference type="PANTHER" id="PTHR12736">
    <property type="entry name" value="LANC-LIKE PROTEIN"/>
    <property type="match status" value="1"/>
</dbReference>
<dbReference type="GO" id="GO:0046872">
    <property type="term" value="F:metal ion binding"/>
    <property type="evidence" value="ECO:0007669"/>
    <property type="project" value="UniProtKB-KW"/>
</dbReference>
<sequence>MNKIDIIEKSYNEYDFSEANDFLSFLYSPIHIYLAKKEFNDDYLYNIYVNNQKKVNIHLNNLVVDSAIFYINEQYRNYNYKSILSMLKNIEMKEFVFQFYDNFSGLWDLILKYIYECINNYKTIYSLIRNNSEAISTKFSINVENLVDIKVGEGDRHLNYIPTTKIIFKSKIIYFKNRKEDFEQLFTKIYNLFSSQKIKLNSLIIDEGYFQEEIPQAECYDKTFPYINSGTFLFVSYLLGISDLHEENIIFSKQGYIPIDCETIFANDRYFDSEQKGTNYNLRNSVLSTGLIPFRSIKGAVISGLNSFKEQTINTSDYRLRITRESIYKEQVEKSYLMRKKNIPKNFTNMNFLENISYIDKGFKEAYLLFLKHKEDYINKISNIFQHKVSRVLHQNTAFYYEVLQNSYHPYLLLSQTRESFFNDFSILNPLEKNHLFNDFIPIDQKNINISKNFFKKFSKEDLYLQLSIIHQSFISEKGFYLKRYEKDTLRKSSIDNITQKFLNQINNTTIYYRGELIVLDSLFTGEKQNDYGFEVIILPKEYYLGTSGLLLYLSKIINRNDYVFPKKKCYQMYNDLAKYVDKYKYSNEIKLGYYDGIAGILHVLFKLRDWSPHTQDEEQIIEVTTQVVKNYINKKHSDLELDIINSVFGFIYFLSTIYYEVEYKNKYKIENLLSQLLKHIVCNINIEPNNSYFGFAHGISGVIFVLLKANHIINSLQIKKIVDYLYHILNSNYTPSQLNWQISTKNSDTPINWCHGSPGIILAYLNKYNKIN</sequence>
<dbReference type="AlphaFoldDB" id="A0A133S666"/>
<dbReference type="Proteomes" id="UP000070226">
    <property type="component" value="Unassembled WGS sequence"/>
</dbReference>
<dbReference type="GO" id="GO:0005886">
    <property type="term" value="C:plasma membrane"/>
    <property type="evidence" value="ECO:0007669"/>
    <property type="project" value="TreeGrafter"/>
</dbReference>
<evidence type="ECO:0000259" key="2">
    <source>
        <dbReference type="Pfam" id="PF13575"/>
    </source>
</evidence>
<evidence type="ECO:0000313" key="3">
    <source>
        <dbReference type="EMBL" id="KXA65177.1"/>
    </source>
</evidence>
<gene>
    <name evidence="3" type="ORF">HMPREF3233_00504</name>
</gene>
<protein>
    <submittedName>
        <fullName evidence="3">Lanthionine synthetase C-like protein</fullName>
    </submittedName>
</protein>
<dbReference type="InterPro" id="IPR025410">
    <property type="entry name" value="Lant_dehyd"/>
</dbReference>
<organism evidence="3">
    <name type="scientific">Veillonella atypica</name>
    <dbReference type="NCBI Taxonomy" id="39777"/>
    <lineage>
        <taxon>Bacteria</taxon>
        <taxon>Bacillati</taxon>
        <taxon>Bacillota</taxon>
        <taxon>Negativicutes</taxon>
        <taxon>Veillonellales</taxon>
        <taxon>Veillonellaceae</taxon>
        <taxon>Veillonella</taxon>
    </lineage>
</organism>
<proteinExistence type="predicted"/>
<dbReference type="RefSeq" id="WP_060807258.1">
    <property type="nucleotide sequence ID" value="NZ_KQ958057.1"/>
</dbReference>
<evidence type="ECO:0000313" key="4">
    <source>
        <dbReference type="Proteomes" id="UP000070226"/>
    </source>
</evidence>
<dbReference type="GO" id="GO:0031179">
    <property type="term" value="P:peptide modification"/>
    <property type="evidence" value="ECO:0007669"/>
    <property type="project" value="InterPro"/>
</dbReference>
<dbReference type="InterPro" id="IPR007822">
    <property type="entry name" value="LANC-like"/>
</dbReference>
<feature type="binding site" evidence="1">
    <location>
        <position position="755"/>
    </location>
    <ligand>
        <name>Zn(2+)</name>
        <dbReference type="ChEBI" id="CHEBI:29105"/>
    </ligand>
</feature>
<reference evidence="3 4" key="1">
    <citation type="submission" date="2016-01" db="EMBL/GenBank/DDBJ databases">
        <authorList>
            <person name="Oliw E.H."/>
        </authorList>
    </citation>
    <scope>NUCLEOTIDE SEQUENCE [LARGE SCALE GENOMIC DNA]</scope>
    <source>
        <strain evidence="3 4">CMW7756B</strain>
    </source>
</reference>
<feature type="non-terminal residue" evidence="3">
    <location>
        <position position="773"/>
    </location>
</feature>
<dbReference type="Gene3D" id="1.50.10.20">
    <property type="match status" value="1"/>
</dbReference>
<keyword evidence="1" id="KW-0479">Metal-binding</keyword>
<dbReference type="Pfam" id="PF13575">
    <property type="entry name" value="DUF4135"/>
    <property type="match status" value="1"/>
</dbReference>
<comment type="caution">
    <text evidence="3">The sequence shown here is derived from an EMBL/GenBank/DDBJ whole genome shotgun (WGS) entry which is preliminary data.</text>
</comment>
<dbReference type="Pfam" id="PF05147">
    <property type="entry name" value="LANC_like"/>
    <property type="match status" value="1"/>
</dbReference>
<accession>A0A133S666</accession>
<evidence type="ECO:0000256" key="1">
    <source>
        <dbReference type="PIRSR" id="PIRSR607822-1"/>
    </source>
</evidence>
<dbReference type="PANTHER" id="PTHR12736:SF7">
    <property type="entry name" value="LANC-LIKE PROTEIN 3"/>
    <property type="match status" value="1"/>
</dbReference>
<dbReference type="EMBL" id="LRQT01000010">
    <property type="protein sequence ID" value="KXA65177.1"/>
    <property type="molecule type" value="Genomic_DNA"/>
</dbReference>
<dbReference type="PRINTS" id="PR01950">
    <property type="entry name" value="LANCSUPER"/>
</dbReference>
<dbReference type="SUPFAM" id="SSF158745">
    <property type="entry name" value="LanC-like"/>
    <property type="match status" value="1"/>
</dbReference>
<feature type="domain" description="Lantibiotic biosynthesis protein dehydration" evidence="2">
    <location>
        <begin position="104"/>
        <end position="423"/>
    </location>
</feature>